<dbReference type="Proteomes" id="UP000008035">
    <property type="component" value="Chromosome"/>
</dbReference>
<dbReference type="AlphaFoldDB" id="K0MJD7"/>
<organism evidence="2 3">
    <name type="scientific">Bordetella parapertussis (strain Bpp5)</name>
    <dbReference type="NCBI Taxonomy" id="1208660"/>
    <lineage>
        <taxon>Bacteria</taxon>
        <taxon>Pseudomonadati</taxon>
        <taxon>Pseudomonadota</taxon>
        <taxon>Betaproteobacteria</taxon>
        <taxon>Burkholderiales</taxon>
        <taxon>Alcaligenaceae</taxon>
        <taxon>Bordetella</taxon>
    </lineage>
</organism>
<gene>
    <name evidence="2" type="ordered locus">BN117_3666</name>
</gene>
<reference evidence="2 3" key="1">
    <citation type="journal article" date="2012" name="BMC Genomics">
        <title>Comparative genomics of the classical Bordetella subspecies: the evolution and exchange of virulence-associated diversity amongst closely related pathogens.</title>
        <authorList>
            <person name="Park J."/>
            <person name="Zhang Y."/>
            <person name="Buboltz A.M."/>
            <person name="Zhang X."/>
            <person name="Schuster S.C."/>
            <person name="Ahuja U."/>
            <person name="Liu M."/>
            <person name="Miller J.F."/>
            <person name="Sebaihia M."/>
            <person name="Bentley S.D."/>
            <person name="Parkhill J."/>
            <person name="Harvill E.T."/>
        </authorList>
    </citation>
    <scope>NUCLEOTIDE SEQUENCE [LARGE SCALE GENOMIC DNA]</scope>
    <source>
        <strain evidence="2 3">Bpp5</strain>
    </source>
</reference>
<dbReference type="Pfam" id="PF08808">
    <property type="entry name" value="RES"/>
    <property type="match status" value="1"/>
</dbReference>
<evidence type="ECO:0000313" key="3">
    <source>
        <dbReference type="Proteomes" id="UP000008035"/>
    </source>
</evidence>
<dbReference type="KEGG" id="bpar:BN117_3666"/>
<protein>
    <recommendedName>
        <fullName evidence="1">RES domain-containing protein</fullName>
    </recommendedName>
</protein>
<dbReference type="EMBL" id="HE965803">
    <property type="protein sequence ID" value="CCJ50999.1"/>
    <property type="molecule type" value="Genomic_DNA"/>
</dbReference>
<evidence type="ECO:0000259" key="1">
    <source>
        <dbReference type="Pfam" id="PF08808"/>
    </source>
</evidence>
<name>K0MJD7_BORPB</name>
<evidence type="ECO:0000313" key="2">
    <source>
        <dbReference type="EMBL" id="CCJ50999.1"/>
    </source>
</evidence>
<dbReference type="RefSeq" id="WP_015040387.1">
    <property type="nucleotide sequence ID" value="NC_018828.1"/>
</dbReference>
<proteinExistence type="predicted"/>
<dbReference type="InterPro" id="IPR014914">
    <property type="entry name" value="RES_dom"/>
</dbReference>
<dbReference type="HOGENOM" id="CLU_083827_0_0_4"/>
<sequence>MKDPKTITEKFKPVELARLGLLLTNFQQKNLNERYQIIDELVEAHALLSVTWGEGWRFRRARILENISANHVQDFLWPPNALASAGRANKAGQSVMYLADRIETALREIRLDEGEVVLAEFSIRPGKNLRILPIGEMVFINRTGHGRLLKEHGLALNDFMNACEHEEAQAYLITDAFLNEILSNDKDPYELSSYLCNALFKKYPDASVIAYPSAQQLGTINFAAKTENFWNSWGVASVSKFYAEHLAQGFYTLKQRTNVTGIYTSGKLQWGESKNNIRVTNPLHPLWIP</sequence>
<accession>K0MJD7</accession>
<feature type="domain" description="RES" evidence="1">
    <location>
        <begin position="72"/>
        <end position="223"/>
    </location>
</feature>